<name>A0AA46BL44_9MICO</name>
<evidence type="ECO:0000313" key="1">
    <source>
        <dbReference type="EMBL" id="STD02959.1"/>
    </source>
</evidence>
<comment type="caution">
    <text evidence="1">The sequence shown here is derived from an EMBL/GenBank/DDBJ whole genome shotgun (WGS) entry which is preliminary data.</text>
</comment>
<protein>
    <submittedName>
        <fullName evidence="1">Uncharacterized protein</fullName>
    </submittedName>
</protein>
<accession>A0AA46BL44</accession>
<gene>
    <name evidence="1" type="ORF">NCTC7915_00027</name>
</gene>
<dbReference type="EMBL" id="UFYA01000001">
    <property type="protein sequence ID" value="STD02959.1"/>
    <property type="molecule type" value="Genomic_DNA"/>
</dbReference>
<proteinExistence type="predicted"/>
<reference evidence="1 2" key="1">
    <citation type="submission" date="2018-06" db="EMBL/GenBank/DDBJ databases">
        <authorList>
            <consortium name="Pathogen Informatics"/>
            <person name="Doyle S."/>
        </authorList>
    </citation>
    <scope>NUCLEOTIDE SEQUENCE [LARGE SCALE GENOMIC DNA]</scope>
    <source>
        <strain evidence="1 2">NCTC7915</strain>
    </source>
</reference>
<evidence type="ECO:0000313" key="2">
    <source>
        <dbReference type="Proteomes" id="UP000254118"/>
    </source>
</evidence>
<organism evidence="1 2">
    <name type="scientific">Dermatophilus congolensis</name>
    <dbReference type="NCBI Taxonomy" id="1863"/>
    <lineage>
        <taxon>Bacteria</taxon>
        <taxon>Bacillati</taxon>
        <taxon>Actinomycetota</taxon>
        <taxon>Actinomycetes</taxon>
        <taxon>Micrococcales</taxon>
        <taxon>Dermatophilaceae</taxon>
        <taxon>Dermatophilus</taxon>
    </lineage>
</organism>
<dbReference type="AlphaFoldDB" id="A0AA46BL44"/>
<sequence>MWGEGLFDVGGEDFEAAGVDDVVGAAFEGEGAVGVDVSDVVGEVCAGAVGVVCEGCVCVEGEGGGVVGGVEVSVGDVGACELDACGGGGVVCEGDGGVADGVAVVDAAAAGFAHAVCGDEVDVVVFGAVDEFGGGCCAADEDGVELAQCGDAFGGV</sequence>
<dbReference type="Proteomes" id="UP000254118">
    <property type="component" value="Unassembled WGS sequence"/>
</dbReference>